<sequence length="164" mass="17790">LPATVTTDSIEIAFTTRVLHNATLFPLDLGLAGRPGLWQSVEPAERRSNIVMLLDLTRSRRLIDDFALASPVITPNGDGANDELDMRFVVFKLDEATPTLRLYDLAGRTIASVQAAPTETGQRVIWTGRDTAGDLVEPGVYLYRLDLGAESGSDTRTGTIAVAY</sequence>
<dbReference type="Gene3D" id="2.60.40.4070">
    <property type="match status" value="1"/>
</dbReference>
<organism evidence="1">
    <name type="scientific">marine metagenome</name>
    <dbReference type="NCBI Taxonomy" id="408172"/>
    <lineage>
        <taxon>unclassified sequences</taxon>
        <taxon>metagenomes</taxon>
        <taxon>ecological metagenomes</taxon>
    </lineage>
</organism>
<dbReference type="EMBL" id="UINC01198168">
    <property type="protein sequence ID" value="SVE16005.1"/>
    <property type="molecule type" value="Genomic_DNA"/>
</dbReference>
<protein>
    <recommendedName>
        <fullName evidence="2">FlgD Ig-like domain-containing protein</fullName>
    </recommendedName>
</protein>
<gene>
    <name evidence="1" type="ORF">METZ01_LOCUS468859</name>
</gene>
<evidence type="ECO:0008006" key="2">
    <source>
        <dbReference type="Google" id="ProtNLM"/>
    </source>
</evidence>
<evidence type="ECO:0000313" key="1">
    <source>
        <dbReference type="EMBL" id="SVE16005.1"/>
    </source>
</evidence>
<proteinExistence type="predicted"/>
<reference evidence="1" key="1">
    <citation type="submission" date="2018-05" db="EMBL/GenBank/DDBJ databases">
        <authorList>
            <person name="Lanie J.A."/>
            <person name="Ng W.-L."/>
            <person name="Kazmierczak K.M."/>
            <person name="Andrzejewski T.M."/>
            <person name="Davidsen T.M."/>
            <person name="Wayne K.J."/>
            <person name="Tettelin H."/>
            <person name="Glass J.I."/>
            <person name="Rusch D."/>
            <person name="Podicherti R."/>
            <person name="Tsui H.-C.T."/>
            <person name="Winkler M.E."/>
        </authorList>
    </citation>
    <scope>NUCLEOTIDE SEQUENCE</scope>
</reference>
<dbReference type="AlphaFoldDB" id="A0A383B995"/>
<dbReference type="Pfam" id="PF13585">
    <property type="entry name" value="CHU_C"/>
    <property type="match status" value="1"/>
</dbReference>
<feature type="non-terminal residue" evidence="1">
    <location>
        <position position="1"/>
    </location>
</feature>
<name>A0A383B995_9ZZZZ</name>
<accession>A0A383B995</accession>